<evidence type="ECO:0000256" key="2">
    <source>
        <dbReference type="ARBA" id="ARBA00022723"/>
    </source>
</evidence>
<keyword evidence="2" id="KW-0479">Metal-binding</keyword>
<dbReference type="EMBL" id="OBMQ01000011">
    <property type="protein sequence ID" value="SOC19699.1"/>
    <property type="molecule type" value="Genomic_DNA"/>
</dbReference>
<dbReference type="Gene3D" id="1.20.1070.10">
    <property type="entry name" value="Rhodopsin 7-helix transmembrane proteins"/>
    <property type="match status" value="1"/>
</dbReference>
<dbReference type="GO" id="GO:0004129">
    <property type="term" value="F:cytochrome-c oxidase activity"/>
    <property type="evidence" value="ECO:0007669"/>
    <property type="project" value="UniProtKB-EC"/>
</dbReference>
<dbReference type="OrthoDB" id="9773456at2"/>
<feature type="transmembrane region" description="Helical" evidence="7">
    <location>
        <begin position="9"/>
        <end position="30"/>
    </location>
</feature>
<keyword evidence="7" id="KW-1133">Transmembrane helix</keyword>
<reference evidence="10" key="1">
    <citation type="submission" date="2017-08" db="EMBL/GenBank/DDBJ databases">
        <authorList>
            <person name="Varghese N."/>
            <person name="Submissions S."/>
        </authorList>
    </citation>
    <scope>NUCLEOTIDE SEQUENCE [LARGE SCALE GENOMIC DNA]</scope>
    <source>
        <strain evidence="10">JC22</strain>
    </source>
</reference>
<keyword evidence="7" id="KW-0472">Membrane</keyword>
<keyword evidence="10" id="KW-1185">Reference proteome</keyword>
<gene>
    <name evidence="9" type="ORF">SAMN05880501_11146</name>
</gene>
<evidence type="ECO:0000256" key="3">
    <source>
        <dbReference type="ARBA" id="ARBA00023008"/>
    </source>
</evidence>
<sequence>MHIHKYEKWWLTFGAAMLIAFLVIVGVSAFHGGTHPNNSKWTINYEKVDEIAPFDNPGVHKVEGKDWDYEVVLVASAFSYNPMEIEIPVGSKVRFIATTKDVIHGFEVAGTNINFMLEPGYVSEKITTVDKVGEYVIVCNEYCGTGHAMMYSTLKVVDADDNSNSH</sequence>
<dbReference type="GO" id="GO:0030313">
    <property type="term" value="C:cell envelope"/>
    <property type="evidence" value="ECO:0007669"/>
    <property type="project" value="UniProtKB-SubCell"/>
</dbReference>
<keyword evidence="7" id="KW-0812">Transmembrane</keyword>
<feature type="domain" description="Cytochrome oxidase subunit II copper A binding" evidence="8">
    <location>
        <begin position="55"/>
        <end position="166"/>
    </location>
</feature>
<dbReference type="InterPro" id="IPR051403">
    <property type="entry name" value="NosZ/Cyto_c_oxidase_sub2"/>
</dbReference>
<dbReference type="GO" id="GO:0016020">
    <property type="term" value="C:membrane"/>
    <property type="evidence" value="ECO:0007669"/>
    <property type="project" value="InterPro"/>
</dbReference>
<dbReference type="InterPro" id="IPR002429">
    <property type="entry name" value="CcO_II-like_C"/>
</dbReference>
<dbReference type="CDD" id="cd13913">
    <property type="entry name" value="ba3_CcO_II_C"/>
    <property type="match status" value="1"/>
</dbReference>
<dbReference type="PROSITE" id="PS00078">
    <property type="entry name" value="COX2"/>
    <property type="match status" value="1"/>
</dbReference>
<protein>
    <recommendedName>
        <fullName evidence="5">Cytochrome aa3 subunit 2</fullName>
    </recommendedName>
</protein>
<evidence type="ECO:0000256" key="6">
    <source>
        <dbReference type="ARBA" id="ARBA00047816"/>
    </source>
</evidence>
<evidence type="ECO:0000256" key="4">
    <source>
        <dbReference type="ARBA" id="ARBA00024688"/>
    </source>
</evidence>
<name>A0A285TGG0_9BACL</name>
<dbReference type="SUPFAM" id="SSF49503">
    <property type="entry name" value="Cupredoxins"/>
    <property type="match status" value="1"/>
</dbReference>
<dbReference type="GO" id="GO:0005507">
    <property type="term" value="F:copper ion binding"/>
    <property type="evidence" value="ECO:0007669"/>
    <property type="project" value="InterPro"/>
</dbReference>
<evidence type="ECO:0000256" key="1">
    <source>
        <dbReference type="ARBA" id="ARBA00004196"/>
    </source>
</evidence>
<comment type="catalytic activity">
    <reaction evidence="6">
        <text>4 Fe(II)-[cytochrome c] + O2 + 8 H(+)(in) = 4 Fe(III)-[cytochrome c] + 2 H2O + 4 H(+)(out)</text>
        <dbReference type="Rhea" id="RHEA:11436"/>
        <dbReference type="Rhea" id="RHEA-COMP:10350"/>
        <dbReference type="Rhea" id="RHEA-COMP:14399"/>
        <dbReference type="ChEBI" id="CHEBI:15377"/>
        <dbReference type="ChEBI" id="CHEBI:15378"/>
        <dbReference type="ChEBI" id="CHEBI:15379"/>
        <dbReference type="ChEBI" id="CHEBI:29033"/>
        <dbReference type="ChEBI" id="CHEBI:29034"/>
        <dbReference type="EC" id="7.1.1.9"/>
    </reaction>
</comment>
<evidence type="ECO:0000313" key="10">
    <source>
        <dbReference type="Proteomes" id="UP000219636"/>
    </source>
</evidence>
<evidence type="ECO:0000256" key="7">
    <source>
        <dbReference type="SAM" id="Phobius"/>
    </source>
</evidence>
<dbReference type="Pfam" id="PF00116">
    <property type="entry name" value="COX2"/>
    <property type="match status" value="1"/>
</dbReference>
<dbReference type="InterPro" id="IPR008972">
    <property type="entry name" value="Cupredoxin"/>
</dbReference>
<dbReference type="Proteomes" id="UP000219636">
    <property type="component" value="Unassembled WGS sequence"/>
</dbReference>
<accession>A0A285TGG0</accession>
<dbReference type="PANTHER" id="PTHR42838:SF2">
    <property type="entry name" value="NITROUS-OXIDE REDUCTASE"/>
    <property type="match status" value="1"/>
</dbReference>
<keyword evidence="3" id="KW-0186">Copper</keyword>
<dbReference type="PROSITE" id="PS50857">
    <property type="entry name" value="COX2_CUA"/>
    <property type="match status" value="1"/>
</dbReference>
<dbReference type="InterPro" id="IPR034214">
    <property type="entry name" value="Ba3_CcO_II_C"/>
</dbReference>
<dbReference type="Gene3D" id="2.60.40.420">
    <property type="entry name" value="Cupredoxins - blue copper proteins"/>
    <property type="match status" value="1"/>
</dbReference>
<dbReference type="InterPro" id="IPR001505">
    <property type="entry name" value="Copper_CuA"/>
</dbReference>
<evidence type="ECO:0000313" key="9">
    <source>
        <dbReference type="EMBL" id="SOC19699.1"/>
    </source>
</evidence>
<dbReference type="RefSeq" id="WP_097074420.1">
    <property type="nucleotide sequence ID" value="NZ_OBMQ01000011.1"/>
</dbReference>
<organism evidence="9 10">
    <name type="scientific">Ureibacillus xyleni</name>
    <dbReference type="NCBI Taxonomy" id="614648"/>
    <lineage>
        <taxon>Bacteria</taxon>
        <taxon>Bacillati</taxon>
        <taxon>Bacillota</taxon>
        <taxon>Bacilli</taxon>
        <taxon>Bacillales</taxon>
        <taxon>Caryophanaceae</taxon>
        <taxon>Ureibacillus</taxon>
    </lineage>
</organism>
<comment type="function">
    <text evidence="4">Subunits I and II form the functional core of the enzyme complex. Electrons originating in cytochrome c are transferred via heme a and Cu(A) to the binuclear center formed by heme a3 and Cu(B).</text>
</comment>
<evidence type="ECO:0000256" key="5">
    <source>
        <dbReference type="ARBA" id="ARBA00031399"/>
    </source>
</evidence>
<proteinExistence type="predicted"/>
<evidence type="ECO:0000259" key="8">
    <source>
        <dbReference type="PROSITE" id="PS50857"/>
    </source>
</evidence>
<dbReference type="AlphaFoldDB" id="A0A285TGG0"/>
<dbReference type="PANTHER" id="PTHR42838">
    <property type="entry name" value="CYTOCHROME C OXIDASE SUBUNIT II"/>
    <property type="match status" value="1"/>
</dbReference>
<comment type="subcellular location">
    <subcellularLocation>
        <location evidence="1">Cell envelope</location>
    </subcellularLocation>
</comment>